<gene>
    <name evidence="3" type="ORF">AB1Y20_012716</name>
</gene>
<dbReference type="Gene3D" id="1.25.40.990">
    <property type="match status" value="1"/>
</dbReference>
<comment type="caution">
    <text evidence="3">The sequence shown here is derived from an EMBL/GenBank/DDBJ whole genome shotgun (WGS) entry which is preliminary data.</text>
</comment>
<dbReference type="PANTHER" id="PTHR12436:SF3">
    <property type="entry name" value="GERMINAL-CENTER ASSOCIATED NUCLEAR PROTEIN"/>
    <property type="match status" value="1"/>
</dbReference>
<accession>A0AB34IKL7</accession>
<evidence type="ECO:0000313" key="3">
    <source>
        <dbReference type="EMBL" id="KAL1500039.1"/>
    </source>
</evidence>
<dbReference type="Pfam" id="PF03399">
    <property type="entry name" value="SAC3_GANP"/>
    <property type="match status" value="1"/>
</dbReference>
<dbReference type="AlphaFoldDB" id="A0AB34IKL7"/>
<dbReference type="GO" id="GO:0005737">
    <property type="term" value="C:cytoplasm"/>
    <property type="evidence" value="ECO:0007669"/>
    <property type="project" value="TreeGrafter"/>
</dbReference>
<evidence type="ECO:0000259" key="2">
    <source>
        <dbReference type="Pfam" id="PF03399"/>
    </source>
</evidence>
<dbReference type="Proteomes" id="UP001515480">
    <property type="component" value="Unassembled WGS sequence"/>
</dbReference>
<dbReference type="InterPro" id="IPR045107">
    <property type="entry name" value="SAC3/GANP/THP3"/>
</dbReference>
<name>A0AB34IKL7_PRYPA</name>
<feature type="region of interest" description="Disordered" evidence="1">
    <location>
        <begin position="24"/>
        <end position="58"/>
    </location>
</feature>
<reference evidence="3 4" key="1">
    <citation type="journal article" date="2024" name="Science">
        <title>Giant polyketide synthase enzymes in the biosynthesis of giant marine polyether toxins.</title>
        <authorList>
            <person name="Fallon T.R."/>
            <person name="Shende V.V."/>
            <person name="Wierzbicki I.H."/>
            <person name="Pendleton A.L."/>
            <person name="Watervoot N.F."/>
            <person name="Auber R.P."/>
            <person name="Gonzalez D.J."/>
            <person name="Wisecaver J.H."/>
            <person name="Moore B.S."/>
        </authorList>
    </citation>
    <scope>NUCLEOTIDE SEQUENCE [LARGE SCALE GENOMIC DNA]</scope>
    <source>
        <strain evidence="3 4">12B1</strain>
    </source>
</reference>
<dbReference type="InterPro" id="IPR005062">
    <property type="entry name" value="SAC3/GANP/THP3_conserved"/>
</dbReference>
<keyword evidence="4" id="KW-1185">Reference proteome</keyword>
<evidence type="ECO:0000313" key="4">
    <source>
        <dbReference type="Proteomes" id="UP001515480"/>
    </source>
</evidence>
<dbReference type="GO" id="GO:0006406">
    <property type="term" value="P:mRNA export from nucleus"/>
    <property type="evidence" value="ECO:0007669"/>
    <property type="project" value="TreeGrafter"/>
</dbReference>
<protein>
    <recommendedName>
        <fullName evidence="2">SAC3/GANP/THP3 conserved domain-containing protein</fullName>
    </recommendedName>
</protein>
<dbReference type="PANTHER" id="PTHR12436">
    <property type="entry name" value="80 KDA MCM3-ASSOCIATED PROTEIN"/>
    <property type="match status" value="1"/>
</dbReference>
<dbReference type="GO" id="GO:0070390">
    <property type="term" value="C:transcription export complex 2"/>
    <property type="evidence" value="ECO:0007669"/>
    <property type="project" value="TreeGrafter"/>
</dbReference>
<feature type="domain" description="SAC3/GANP/THP3 conserved" evidence="2">
    <location>
        <begin position="1"/>
        <end position="288"/>
    </location>
</feature>
<sequence>MCSEREMREREACLELSRLEMLRGDEKERRPRANPSLVVKRYKRPAAGDAPPPRSELRPLHVLQRTAEHLLRLWESRTDQPPLYRYLFISDRLRAVQQDITVQGIGPAAAPLLGMCVRFHLLMEVEFFDLRDASEQGYSAVQNRSLLCNALISALEFTTALPEALFSELLAYLVLLHADNPAVFTQEIVRAPVEVLSSAPVKQALRLASAISRKDMVDVSRVLHNASLLVIASVIRFFPEMQTLVLSQCNAAYNARELFPCQVLAQRLFLKSPSSASSCAIDHNLKVEGVTGPGDMRSEEGSSAEALPINVGLEASAAAGPGVRFKSNALVRREAINQISLGTYVFDVLGEWRRTFPKLPGEGEMEEGVGASVSAHSEWAWRLMSVSMDAL</sequence>
<evidence type="ECO:0000256" key="1">
    <source>
        <dbReference type="SAM" id="MobiDB-lite"/>
    </source>
</evidence>
<proteinExistence type="predicted"/>
<organism evidence="3 4">
    <name type="scientific">Prymnesium parvum</name>
    <name type="common">Toxic golden alga</name>
    <dbReference type="NCBI Taxonomy" id="97485"/>
    <lineage>
        <taxon>Eukaryota</taxon>
        <taxon>Haptista</taxon>
        <taxon>Haptophyta</taxon>
        <taxon>Prymnesiophyceae</taxon>
        <taxon>Prymnesiales</taxon>
        <taxon>Prymnesiaceae</taxon>
        <taxon>Prymnesium</taxon>
    </lineage>
</organism>
<dbReference type="EMBL" id="JBGBPQ010000024">
    <property type="protein sequence ID" value="KAL1500039.1"/>
    <property type="molecule type" value="Genomic_DNA"/>
</dbReference>